<comment type="caution">
    <text evidence="4">The sequence shown here is derived from an EMBL/GenBank/DDBJ whole genome shotgun (WGS) entry which is preliminary data.</text>
</comment>
<evidence type="ECO:0000313" key="5">
    <source>
        <dbReference type="Proteomes" id="UP000604046"/>
    </source>
</evidence>
<feature type="transmembrane region" description="Helical" evidence="2">
    <location>
        <begin position="1689"/>
        <end position="1706"/>
    </location>
</feature>
<organism evidence="4 5">
    <name type="scientific">Symbiodinium natans</name>
    <dbReference type="NCBI Taxonomy" id="878477"/>
    <lineage>
        <taxon>Eukaryota</taxon>
        <taxon>Sar</taxon>
        <taxon>Alveolata</taxon>
        <taxon>Dinophyceae</taxon>
        <taxon>Suessiales</taxon>
        <taxon>Symbiodiniaceae</taxon>
        <taxon>Symbiodinium</taxon>
    </lineage>
</organism>
<keyword evidence="2" id="KW-0812">Transmembrane</keyword>
<evidence type="ECO:0000256" key="3">
    <source>
        <dbReference type="SAM" id="SignalP"/>
    </source>
</evidence>
<dbReference type="SUPFAM" id="SSF57184">
    <property type="entry name" value="Growth factor receptor domain"/>
    <property type="match status" value="1"/>
</dbReference>
<reference evidence="4" key="1">
    <citation type="submission" date="2021-02" db="EMBL/GenBank/DDBJ databases">
        <authorList>
            <person name="Dougan E. K."/>
            <person name="Rhodes N."/>
            <person name="Thang M."/>
            <person name="Chan C."/>
        </authorList>
    </citation>
    <scope>NUCLEOTIDE SEQUENCE</scope>
</reference>
<keyword evidence="2" id="KW-0472">Membrane</keyword>
<dbReference type="Gene3D" id="2.10.50.10">
    <property type="entry name" value="Tumor Necrosis Factor Receptor, subunit A, domain 2"/>
    <property type="match status" value="1"/>
</dbReference>
<evidence type="ECO:0000256" key="2">
    <source>
        <dbReference type="SAM" id="Phobius"/>
    </source>
</evidence>
<dbReference type="InterPro" id="IPR009030">
    <property type="entry name" value="Growth_fac_rcpt_cys_sf"/>
</dbReference>
<feature type="transmembrane region" description="Helical" evidence="2">
    <location>
        <begin position="1486"/>
        <end position="1506"/>
    </location>
</feature>
<feature type="transmembrane region" description="Helical" evidence="2">
    <location>
        <begin position="1279"/>
        <end position="1301"/>
    </location>
</feature>
<name>A0A812U9L7_9DINO</name>
<feature type="transmembrane region" description="Helical" evidence="2">
    <location>
        <begin position="1741"/>
        <end position="1761"/>
    </location>
</feature>
<evidence type="ECO:0000256" key="1">
    <source>
        <dbReference type="SAM" id="MobiDB-lite"/>
    </source>
</evidence>
<accession>A0A812U9L7</accession>
<feature type="region of interest" description="Disordered" evidence="1">
    <location>
        <begin position="1804"/>
        <end position="1870"/>
    </location>
</feature>
<feature type="chain" id="PRO_5032581036" evidence="3">
    <location>
        <begin position="25"/>
        <end position="1870"/>
    </location>
</feature>
<keyword evidence="3" id="KW-0732">Signal</keyword>
<dbReference type="EMBL" id="CAJNDS010002669">
    <property type="protein sequence ID" value="CAE7561366.1"/>
    <property type="molecule type" value="Genomic_DNA"/>
</dbReference>
<feature type="transmembrane region" description="Helical" evidence="2">
    <location>
        <begin position="1338"/>
        <end position="1358"/>
    </location>
</feature>
<protein>
    <submittedName>
        <fullName evidence="4">UGT80B1 protein</fullName>
    </submittedName>
</protein>
<feature type="transmembrane region" description="Helical" evidence="2">
    <location>
        <begin position="1401"/>
        <end position="1420"/>
    </location>
</feature>
<feature type="compositionally biased region" description="Basic and acidic residues" evidence="1">
    <location>
        <begin position="1833"/>
        <end position="1870"/>
    </location>
</feature>
<feature type="region of interest" description="Disordered" evidence="1">
    <location>
        <begin position="1602"/>
        <end position="1622"/>
    </location>
</feature>
<dbReference type="Proteomes" id="UP000604046">
    <property type="component" value="Unassembled WGS sequence"/>
</dbReference>
<feature type="transmembrane region" description="Helical" evidence="2">
    <location>
        <begin position="1718"/>
        <end position="1735"/>
    </location>
</feature>
<keyword evidence="5" id="KW-1185">Reference proteome</keyword>
<gene>
    <name evidence="4" type="primary">UGT80B1</name>
    <name evidence="4" type="ORF">SNAT2548_LOCUS31672</name>
</gene>
<feature type="transmembrane region" description="Helical" evidence="2">
    <location>
        <begin position="1427"/>
        <end position="1445"/>
    </location>
</feature>
<sequence>MASSCTALVLIAGLAAQWAHLAQAHSILFCAATAPSEPGGLKVILGTYHRLTSHARGEMVLAPEQGTSVMTTLTQTCRGQVQKGSSCQNNPPASDILTDCVTKGLVPSDAIITCYGAGPDDSVVPVDSCDAVEQGSYRNIGMYAVGALSGFSSGTVKVTVQHTDMNFNPNIGSSGALVRRMGQARGVVLGISVAQAGKPCPTAPVVSNSQDLSSCNNAFDGFLCDVPCVAGFVPSGGGFMCNNGTYQATEVVPACVQTCAQAYHPCQPGYIQQSANAPATSQDFCCLPTCAVHTCPDGHISIQKKMASTAVSDAECCEKTCAAFDCPAGYALNPDMLSSAPVSQQACCVETCSRFSCPANYVPDASKENSTTWSQTECCLPTCATLSCQANFVPDVAKSGSTDVRQENCCLPSCASFKCPLGYGPNPANSQATTLDYQTCCAPSCASYTCPAFYVPKQSAMSSITLDTSNCCEGTCQSYTCSSGFVVNSEQAASTLLTDASCCLKTCAGFTCLPGYVNDPAFAQSTIVSTKACCKLDNCQAFTCPVGFREVSGTPPVVSQTGCCVQECSSFQCPDGYSSNVANSASTTISVSNCCEKTCATFGCSDGYVANPAQSSSTTLSRASCCEATCATFACPVGYVLDPAGLASTSLSVSSCCLATCATFSCPANYIAQPLLALSTTVTQGNCCQATCATFTCPADYVANPDRVMATELTQESCCQATCATFTCPTGFVANVSNSASTLVYTEECCTAQCSALSVCPAGYVEDGAHFGTSSDECCLATCAVFPCPDGQVSDSSQATATNVSVSTCCQDTCALFTCPADYVPNPAAVSSTNLTTEICCEATCGTFTCPANYLAVEDSNSITVVSLGSCCSATCATLTCPAGTHAIAHRQTDTLATESHCCEDTCASFQCYGGFVVDPAQTSSTTVTVDNCCRPTCALFACPRSYVADPAKAALTDLSASGCCQPTCAAFPCPSGYLPDLLASASTAVSTETCCDATCATLSCPLTYVPDLSMITSTVVNQETCCDATCASLACNSGYAPVLDQETSTNVSQSNCCEPTCAVFQCPAGFITNPANQSSTNLEVASCCLPTCATLLCPAGWDFDVGQENSTDVTVETCCESCPAGSFKTAEDPVSGPGYLRERCTLCLPGFWNPLTGQAACSACPENWTTPAEGATNSSECTCKEGFYKDDGFCISCVANAVCPGADFQPHSSWGHWSPDARTFWSCFPSDSCLEGSTTSTNACADGRAPDGVRCVPCAADHYMANAECHQCSGFQKVLSIVGRIVLVIALLAIMVILRWEAATDVLNKSFREVCTHHKKKLGRLGQAMTMEAESTLFFSAIAVLQFLWVFTLFPNWQPSTGIEEVWKAIVTLAAFDTSVFTHCSLSSSFINNWFLDWSLHWAIVLVNIVLVLVQFLVAKDTKTHFLGIMMESTSFLIMLLVTARFHFDLIFVNCVACEDGRLCLAEDPLLYCGFQDGSVEWKTLAYVSIVDLSVWSLLIALVFYTMVRTWKWQCGEGEGVTSGGRVHWYVLFAEPWTKHLKGHSGALRLAVQDFPAFTEHLQTPASRKDVWRRFNSHVLEKKEQDMADLALKMVSLAKKNKSEGAEGADSDAPRRGTSAIRGPEHEHLDLDIADMAEKVQELYPKSKWFFLLELFWSCSWSWLRTVFRMAMTAAVMTLPKDKATPASSIGCTFVLLLLLMFAGLMKANRWEVVNDWEIILYALSMGVLVLLLSGDITAVTFLASVTVLVAVAPVILYLFAFAIRRCIANVEATMEATMATGSRPKSQGLEGIVQKSLTKEAMEATETTEPMEPDQSQKEEEKPANEAVDVPSDKAEEKPAVEAVDIRPDETEKPAVEVNRVDVNRVSI</sequence>
<feature type="transmembrane region" description="Helical" evidence="2">
    <location>
        <begin position="1650"/>
        <end position="1669"/>
    </location>
</feature>
<keyword evidence="2" id="KW-1133">Transmembrane helix</keyword>
<evidence type="ECO:0000313" key="4">
    <source>
        <dbReference type="EMBL" id="CAE7561366.1"/>
    </source>
</evidence>
<dbReference type="OrthoDB" id="425864at2759"/>
<proteinExistence type="predicted"/>
<feature type="compositionally biased region" description="Basic and acidic residues" evidence="1">
    <location>
        <begin position="1817"/>
        <end position="1826"/>
    </location>
</feature>
<feature type="signal peptide" evidence="3">
    <location>
        <begin position="1"/>
        <end position="24"/>
    </location>
</feature>
<dbReference type="SMART" id="SM01411">
    <property type="entry name" value="Ephrin_rec_like"/>
    <property type="match status" value="2"/>
</dbReference>